<evidence type="ECO:0000259" key="6">
    <source>
        <dbReference type="Pfam" id="PF02278"/>
    </source>
</evidence>
<organism evidence="9 10">
    <name type="scientific">Megalodesulfovibrio gigas (strain ATCC 19364 / DSM 1382 / NCIMB 9332 / VKM B-1759)</name>
    <name type="common">Desulfovibrio gigas</name>
    <dbReference type="NCBI Taxonomy" id="1121448"/>
    <lineage>
        <taxon>Bacteria</taxon>
        <taxon>Pseudomonadati</taxon>
        <taxon>Thermodesulfobacteriota</taxon>
        <taxon>Desulfovibrionia</taxon>
        <taxon>Desulfovibrionales</taxon>
        <taxon>Desulfovibrionaceae</taxon>
        <taxon>Megalodesulfovibrio</taxon>
    </lineage>
</organism>
<dbReference type="Proteomes" id="UP000016587">
    <property type="component" value="Chromosome"/>
</dbReference>
<dbReference type="InterPro" id="IPR008929">
    <property type="entry name" value="Chondroitin_lyas"/>
</dbReference>
<feature type="active site" evidence="4">
    <location>
        <position position="242"/>
    </location>
</feature>
<evidence type="ECO:0000256" key="4">
    <source>
        <dbReference type="PIRSR" id="PIRSR638970-1"/>
    </source>
</evidence>
<feature type="domain" description="Polysaccharide lyase family 8 C-terminal" evidence="7">
    <location>
        <begin position="607"/>
        <end position="671"/>
    </location>
</feature>
<dbReference type="EMBL" id="CP006585">
    <property type="protein sequence ID" value="AGW13874.1"/>
    <property type="molecule type" value="Genomic_DNA"/>
</dbReference>
<evidence type="ECO:0000256" key="3">
    <source>
        <dbReference type="ARBA" id="ARBA00023239"/>
    </source>
</evidence>
<dbReference type="Pfam" id="PF02884">
    <property type="entry name" value="Lyase_8_C"/>
    <property type="match status" value="1"/>
</dbReference>
<dbReference type="InterPro" id="IPR038970">
    <property type="entry name" value="Lyase_8"/>
</dbReference>
<gene>
    <name evidence="9" type="ORF">DGI_2110</name>
</gene>
<dbReference type="RefSeq" id="WP_021760794.1">
    <property type="nucleotide sequence ID" value="NC_022444.1"/>
</dbReference>
<dbReference type="Pfam" id="PF08124">
    <property type="entry name" value="Lyase_8_N"/>
    <property type="match status" value="1"/>
</dbReference>
<feature type="domain" description="Polysaccharide lyase 8 N-terminal alpha-helical" evidence="8">
    <location>
        <begin position="39"/>
        <end position="314"/>
    </location>
</feature>
<dbReference type="Gene3D" id="2.70.98.10">
    <property type="match status" value="1"/>
</dbReference>
<dbReference type="InterPro" id="IPR004103">
    <property type="entry name" value="Lyase_8_C"/>
</dbReference>
<dbReference type="InterPro" id="IPR012970">
    <property type="entry name" value="Lyase_8_alpha_N"/>
</dbReference>
<name>T2GCG4_MEGG1</name>
<dbReference type="InterPro" id="IPR014718">
    <property type="entry name" value="GH-type_carb-bd"/>
</dbReference>
<dbReference type="GO" id="GO:0005975">
    <property type="term" value="P:carbohydrate metabolic process"/>
    <property type="evidence" value="ECO:0007669"/>
    <property type="project" value="InterPro"/>
</dbReference>
<dbReference type="Pfam" id="PF02278">
    <property type="entry name" value="Lyase_8"/>
    <property type="match status" value="1"/>
</dbReference>
<dbReference type="PATRIC" id="fig|1121448.10.peg.2065"/>
<dbReference type="OrthoDB" id="6636047at2"/>
<dbReference type="eggNOG" id="COG5492">
    <property type="taxonomic scope" value="Bacteria"/>
</dbReference>
<dbReference type="AlphaFoldDB" id="T2GCG4"/>
<evidence type="ECO:0000259" key="8">
    <source>
        <dbReference type="Pfam" id="PF08124"/>
    </source>
</evidence>
<evidence type="ECO:0000256" key="5">
    <source>
        <dbReference type="SAM" id="SignalP"/>
    </source>
</evidence>
<dbReference type="Gene3D" id="1.50.10.100">
    <property type="entry name" value="Chondroitin AC/alginate lyase"/>
    <property type="match status" value="1"/>
</dbReference>
<comment type="similarity">
    <text evidence="1">Belongs to the polysaccharide lyase 8 family.</text>
</comment>
<reference evidence="9 10" key="1">
    <citation type="journal article" date="2013" name="J. Bacteriol.">
        <title>Roles of HynAB and Ech, the only two hydrogenases found in the model sulfate reducer Desulfovibrio gigas.</title>
        <authorList>
            <person name="Morais-Silva F.O."/>
            <person name="Santos C.I."/>
            <person name="Rodrigues R."/>
            <person name="Pereira I.A."/>
            <person name="Rodrigues-Pousada C."/>
        </authorList>
    </citation>
    <scope>NUCLEOTIDE SEQUENCE [LARGE SCALE GENOMIC DNA]</scope>
    <source>
        <strain evidence="10">ATCC 19364 / DSM 1382 / NCIMB 9332 / VKM B-1759</strain>
    </source>
</reference>
<sequence>MRQQVFRTCLAVVLVLAWAALAVAGDADVAVVREQVRRAILEEEGTTAAKDVEWMVRNLSAMGRWPDVDYQDVSAARWKPRAHMERLLAMAGAWAAPAGPFKGSPAVLDACRRALDFWLAKDFQSKNWWYNELSIPRRMGSVLLLLESQLDAEQRRKGLGIVGRGWAGLKHEAWEANLNQVDRASVRILQGCLEHNPHMLAEAFASVTFTLGQDPAEARKSGGIQPDLSFQMHGPQLYTGGYGLIYPATILEIARFARGTQWALTSAQLEHLTGYMLDHQRWVVRGPWLDPATLGRNISRPDADNAGLLDRALELLAGFNPPRLAEAAAFREEIKAPGRGGPAGNRYFWNSEYMVHRRPGVLATVRMVSTRTRGTESGNGENLKGEHLSQGSFFLLRRGDDYAGLFPAWDWRMVPGVTALQAPPPFAQYTWGRGSEGESDFAGGVSDGEHGAAAMDFRYKGLTARKSWMFFDDLAVLLGAGIGHAGGPVYSTMDQRRLTGPAASGAGPGGQPLPKDLTMAAPARWIWNGGVGWLSLEEAPLQVQAAVQEGDWQDINTSLESRRVREPVLSIWKDHGVSPRDHTYAVLVGLAHDEAAFRSLTGAPPVQVLANTPALQAASHPKKGLTAAVFYQPGSLTVRQGLTVTVEQPCLVLLREDAQTLAVSVANPRSAAMTASLRCSMPLTGEGATPDADGVRLEIPLPAAEQAGRTRTVVYRK</sequence>
<dbReference type="InterPro" id="IPR003159">
    <property type="entry name" value="Lyase_8_central_dom"/>
</dbReference>
<feature type="active site" evidence="4">
    <location>
        <position position="296"/>
    </location>
</feature>
<feature type="signal peptide" evidence="5">
    <location>
        <begin position="1"/>
        <end position="24"/>
    </location>
</feature>
<dbReference type="HOGENOM" id="CLU_004172_2_1_7"/>
<dbReference type="PANTHER" id="PTHR38481:SF1">
    <property type="entry name" value="HYALURONATE LYASE"/>
    <property type="match status" value="1"/>
</dbReference>
<evidence type="ECO:0000259" key="7">
    <source>
        <dbReference type="Pfam" id="PF02884"/>
    </source>
</evidence>
<dbReference type="SUPFAM" id="SSF74650">
    <property type="entry name" value="Galactose mutarotase-like"/>
    <property type="match status" value="1"/>
</dbReference>
<accession>T2GCG4</accession>
<dbReference type="KEGG" id="dgg:DGI_2110"/>
<dbReference type="Gene3D" id="2.60.220.10">
    <property type="entry name" value="Polysaccharide lyase family 8-like, C-terminal"/>
    <property type="match status" value="1"/>
</dbReference>
<evidence type="ECO:0000313" key="10">
    <source>
        <dbReference type="Proteomes" id="UP000016587"/>
    </source>
</evidence>
<keyword evidence="3 9" id="KW-0456">Lyase</keyword>
<evidence type="ECO:0000256" key="1">
    <source>
        <dbReference type="ARBA" id="ARBA00006699"/>
    </source>
</evidence>
<protein>
    <submittedName>
        <fullName evidence="9">Putative polysaccharide lyase family 8</fullName>
    </submittedName>
</protein>
<reference evidence="10" key="2">
    <citation type="submission" date="2013-07" db="EMBL/GenBank/DDBJ databases">
        <authorList>
            <person name="Morais-Silva F.O."/>
            <person name="Rezende A.M."/>
            <person name="Pimentel C."/>
            <person name="Resende D.M."/>
            <person name="Santos C.I."/>
            <person name="Clemente C."/>
            <person name="de Oliveira L.M."/>
            <person name="da Silva S.M."/>
            <person name="Costa D.A."/>
            <person name="Varela-Raposo A."/>
            <person name="Horacio E.C.A."/>
            <person name="Matos M."/>
            <person name="Flores O."/>
            <person name="Ruiz J.C."/>
            <person name="Rodrigues-Pousada C."/>
        </authorList>
    </citation>
    <scope>NUCLEOTIDE SEQUENCE [LARGE SCALE GENOMIC DNA]</scope>
    <source>
        <strain evidence="10">ATCC 19364 / DSM 1382 / NCIMB 9332 / VKM B-1759</strain>
    </source>
</reference>
<feature type="chain" id="PRO_5004588346" evidence="5">
    <location>
        <begin position="25"/>
        <end position="717"/>
    </location>
</feature>
<dbReference type="GO" id="GO:0016837">
    <property type="term" value="F:carbon-oxygen lyase activity, acting on polysaccharides"/>
    <property type="evidence" value="ECO:0007669"/>
    <property type="project" value="UniProtKB-ARBA"/>
</dbReference>
<keyword evidence="10" id="KW-1185">Reference proteome</keyword>
<dbReference type="InterPro" id="IPR011071">
    <property type="entry name" value="Lyase_8-like_C"/>
</dbReference>
<dbReference type="GO" id="GO:0005576">
    <property type="term" value="C:extracellular region"/>
    <property type="evidence" value="ECO:0007669"/>
    <property type="project" value="InterPro"/>
</dbReference>
<evidence type="ECO:0000313" key="9">
    <source>
        <dbReference type="EMBL" id="AGW13874.1"/>
    </source>
</evidence>
<dbReference type="GO" id="GO:0030246">
    <property type="term" value="F:carbohydrate binding"/>
    <property type="evidence" value="ECO:0007669"/>
    <property type="project" value="InterPro"/>
</dbReference>
<feature type="active site" evidence="4">
    <location>
        <position position="233"/>
    </location>
</feature>
<keyword evidence="2 5" id="KW-0732">Signal</keyword>
<feature type="domain" description="Polysaccharide lyase family 8 central" evidence="6">
    <location>
        <begin position="345"/>
        <end position="587"/>
    </location>
</feature>
<evidence type="ECO:0000256" key="2">
    <source>
        <dbReference type="ARBA" id="ARBA00022729"/>
    </source>
</evidence>
<dbReference type="PANTHER" id="PTHR38481">
    <property type="entry name" value="HYALURONATE LYASE"/>
    <property type="match status" value="1"/>
</dbReference>
<dbReference type="SUPFAM" id="SSF49863">
    <property type="entry name" value="Hyaluronate lyase-like, C-terminal domain"/>
    <property type="match status" value="1"/>
</dbReference>
<proteinExistence type="inferred from homology"/>
<dbReference type="InterPro" id="IPR011013">
    <property type="entry name" value="Gal_mutarotase_sf_dom"/>
</dbReference>
<dbReference type="SUPFAM" id="SSF48230">
    <property type="entry name" value="Chondroitin AC/alginate lyase"/>
    <property type="match status" value="1"/>
</dbReference>
<dbReference type="STRING" id="1121448.DGI_2110"/>